<proteinExistence type="predicted"/>
<accession>A0A0C3BNJ3</accession>
<evidence type="ECO:0000313" key="2">
    <source>
        <dbReference type="EMBL" id="KIM38220.1"/>
    </source>
</evidence>
<sequence length="122" mass="13640">MWTWTWTWCNGVARETARLSWVSGPGSGDGSGDERSRPTDNRANQKATHLESGIPDKRTLNTPNQTKTITKKRTLLTPQWSSQGTRSKGYLSVSDRIRIKGVCVKKEGAWGYSTISGAWRLE</sequence>
<dbReference type="EMBL" id="KN831792">
    <property type="protein sequence ID" value="KIM38220.1"/>
    <property type="molecule type" value="Genomic_DNA"/>
</dbReference>
<evidence type="ECO:0000256" key="1">
    <source>
        <dbReference type="SAM" id="MobiDB-lite"/>
    </source>
</evidence>
<keyword evidence="3" id="KW-1185">Reference proteome</keyword>
<reference evidence="3" key="2">
    <citation type="submission" date="2015-01" db="EMBL/GenBank/DDBJ databases">
        <title>Evolutionary Origins and Diversification of the Mycorrhizal Mutualists.</title>
        <authorList>
            <consortium name="DOE Joint Genome Institute"/>
            <consortium name="Mycorrhizal Genomics Consortium"/>
            <person name="Kohler A."/>
            <person name="Kuo A."/>
            <person name="Nagy L.G."/>
            <person name="Floudas D."/>
            <person name="Copeland A."/>
            <person name="Barry K.W."/>
            <person name="Cichocki N."/>
            <person name="Veneault-Fourrey C."/>
            <person name="LaButti K."/>
            <person name="Lindquist E.A."/>
            <person name="Lipzen A."/>
            <person name="Lundell T."/>
            <person name="Morin E."/>
            <person name="Murat C."/>
            <person name="Riley R."/>
            <person name="Ohm R."/>
            <person name="Sun H."/>
            <person name="Tunlid A."/>
            <person name="Henrissat B."/>
            <person name="Grigoriev I.V."/>
            <person name="Hibbett D.S."/>
            <person name="Martin F."/>
        </authorList>
    </citation>
    <scope>NUCLEOTIDE SEQUENCE [LARGE SCALE GENOMIC DNA]</scope>
    <source>
        <strain evidence="3">h7</strain>
    </source>
</reference>
<feature type="region of interest" description="Disordered" evidence="1">
    <location>
        <begin position="20"/>
        <end position="69"/>
    </location>
</feature>
<dbReference type="HOGENOM" id="CLU_2027018_0_0_1"/>
<organism evidence="2 3">
    <name type="scientific">Hebeloma cylindrosporum</name>
    <dbReference type="NCBI Taxonomy" id="76867"/>
    <lineage>
        <taxon>Eukaryota</taxon>
        <taxon>Fungi</taxon>
        <taxon>Dikarya</taxon>
        <taxon>Basidiomycota</taxon>
        <taxon>Agaricomycotina</taxon>
        <taxon>Agaricomycetes</taxon>
        <taxon>Agaricomycetidae</taxon>
        <taxon>Agaricales</taxon>
        <taxon>Agaricineae</taxon>
        <taxon>Hymenogastraceae</taxon>
        <taxon>Hebeloma</taxon>
    </lineage>
</organism>
<dbReference type="AlphaFoldDB" id="A0A0C3BNJ3"/>
<name>A0A0C3BNJ3_HEBCY</name>
<dbReference type="Proteomes" id="UP000053424">
    <property type="component" value="Unassembled WGS sequence"/>
</dbReference>
<reference evidence="2 3" key="1">
    <citation type="submission" date="2014-04" db="EMBL/GenBank/DDBJ databases">
        <authorList>
            <consortium name="DOE Joint Genome Institute"/>
            <person name="Kuo A."/>
            <person name="Gay G."/>
            <person name="Dore J."/>
            <person name="Kohler A."/>
            <person name="Nagy L.G."/>
            <person name="Floudas D."/>
            <person name="Copeland A."/>
            <person name="Barry K.W."/>
            <person name="Cichocki N."/>
            <person name="Veneault-Fourrey C."/>
            <person name="LaButti K."/>
            <person name="Lindquist E.A."/>
            <person name="Lipzen A."/>
            <person name="Lundell T."/>
            <person name="Morin E."/>
            <person name="Murat C."/>
            <person name="Sun H."/>
            <person name="Tunlid A."/>
            <person name="Henrissat B."/>
            <person name="Grigoriev I.V."/>
            <person name="Hibbett D.S."/>
            <person name="Martin F."/>
            <person name="Nordberg H.P."/>
            <person name="Cantor M.N."/>
            <person name="Hua S.X."/>
        </authorList>
    </citation>
    <scope>NUCLEOTIDE SEQUENCE [LARGE SCALE GENOMIC DNA]</scope>
    <source>
        <strain evidence="3">h7</strain>
    </source>
</reference>
<gene>
    <name evidence="2" type="ORF">M413DRAFT_447970</name>
</gene>
<evidence type="ECO:0000313" key="3">
    <source>
        <dbReference type="Proteomes" id="UP000053424"/>
    </source>
</evidence>
<protein>
    <submittedName>
        <fullName evidence="2">Uncharacterized protein</fullName>
    </submittedName>
</protein>